<dbReference type="STRING" id="1330534.L323_08700"/>
<feature type="region of interest" description="Disordered" evidence="1">
    <location>
        <begin position="41"/>
        <end position="63"/>
    </location>
</feature>
<name>U4R2P2_9FIRM</name>
<proteinExistence type="predicted"/>
<feature type="compositionally biased region" description="Basic and acidic residues" evidence="1">
    <location>
        <begin position="50"/>
        <end position="63"/>
    </location>
</feature>
<evidence type="ECO:0000256" key="1">
    <source>
        <dbReference type="SAM" id="MobiDB-lite"/>
    </source>
</evidence>
<organism evidence="2 3">
    <name type="scientific">Ruminiclostridium papyrosolvens C7</name>
    <dbReference type="NCBI Taxonomy" id="1330534"/>
    <lineage>
        <taxon>Bacteria</taxon>
        <taxon>Bacillati</taxon>
        <taxon>Bacillota</taxon>
        <taxon>Clostridia</taxon>
        <taxon>Eubacteriales</taxon>
        <taxon>Oscillospiraceae</taxon>
        <taxon>Ruminiclostridium</taxon>
    </lineage>
</organism>
<accession>U4R2P2</accession>
<dbReference type="AlphaFoldDB" id="U4R2P2"/>
<evidence type="ECO:0000313" key="3">
    <source>
        <dbReference type="Proteomes" id="UP000016860"/>
    </source>
</evidence>
<comment type="caution">
    <text evidence="2">The sequence shown here is derived from an EMBL/GenBank/DDBJ whole genome shotgun (WGS) entry which is preliminary data.</text>
</comment>
<dbReference type="Proteomes" id="UP000016860">
    <property type="component" value="Unassembled WGS sequence"/>
</dbReference>
<reference evidence="2 3" key="1">
    <citation type="journal article" date="2013" name="Genome Announc.">
        <title>Draft Genome Sequence of the Cellulolytic Bacterium Clostridium papyrosolvens C7 (ATCC 700395).</title>
        <authorList>
            <person name="Zepeda V."/>
            <person name="Dassa B."/>
            <person name="Borovok I."/>
            <person name="Lamed R."/>
            <person name="Bayer E.A."/>
            <person name="Cate J.H."/>
        </authorList>
    </citation>
    <scope>NUCLEOTIDE SEQUENCE [LARGE SCALE GENOMIC DNA]</scope>
    <source>
        <strain evidence="2 3">C7</strain>
    </source>
</reference>
<dbReference type="PATRIC" id="fig|1330534.3.peg.1730"/>
<gene>
    <name evidence="2" type="ORF">L323_08700</name>
</gene>
<dbReference type="EMBL" id="ATAY01000028">
    <property type="protein sequence ID" value="EPR12369.1"/>
    <property type="molecule type" value="Genomic_DNA"/>
</dbReference>
<evidence type="ECO:0000313" key="2">
    <source>
        <dbReference type="EMBL" id="EPR12369.1"/>
    </source>
</evidence>
<dbReference type="RefSeq" id="WP_020815285.1">
    <property type="nucleotide sequence ID" value="NZ_ATAY01000028.1"/>
</dbReference>
<dbReference type="OrthoDB" id="9854163at2"/>
<protein>
    <submittedName>
        <fullName evidence="2">Uncharacterized protein</fullName>
    </submittedName>
</protein>
<sequence>MGKYMILIDDIKLDGLELENGSVVELPWQIGDNYIARGWAKKAGEEDDTDISRSEKISKGRRK</sequence>